<dbReference type="EMBL" id="CBXF010000114">
    <property type="protein sequence ID" value="CDL84809.1"/>
    <property type="molecule type" value="Genomic_DNA"/>
</dbReference>
<protein>
    <submittedName>
        <fullName evidence="1">Uncharacterized protein</fullName>
    </submittedName>
</protein>
<comment type="caution">
    <text evidence="1">The sequence shown here is derived from an EMBL/GenBank/DDBJ whole genome shotgun (WGS) entry which is preliminary data.</text>
</comment>
<organism evidence="1 2">
    <name type="scientific">Xenorhabdus szentirmaii DSM 16338</name>
    <dbReference type="NCBI Taxonomy" id="1427518"/>
    <lineage>
        <taxon>Bacteria</taxon>
        <taxon>Pseudomonadati</taxon>
        <taxon>Pseudomonadota</taxon>
        <taxon>Gammaproteobacteria</taxon>
        <taxon>Enterobacterales</taxon>
        <taxon>Morganellaceae</taxon>
        <taxon>Xenorhabdus</taxon>
    </lineage>
</organism>
<accession>W1J255</accession>
<dbReference type="AlphaFoldDB" id="W1J255"/>
<gene>
    <name evidence="1" type="ORF">XSR1_530002</name>
</gene>
<name>W1J255_9GAMM</name>
<evidence type="ECO:0000313" key="1">
    <source>
        <dbReference type="EMBL" id="CDL84809.1"/>
    </source>
</evidence>
<keyword evidence="2" id="KW-1185">Reference proteome</keyword>
<proteinExistence type="predicted"/>
<evidence type="ECO:0000313" key="2">
    <source>
        <dbReference type="Proteomes" id="UP000019202"/>
    </source>
</evidence>
<sequence>MSDKWYTYTISAIDYRWELLPTVEETLTKLVSSEDDKREYENKTFRSLSEFLADWKEARAIADDWEGDFVKGPCVFCVPNDIAFRYGFVWKQRNNGLTFVISPVELPHLNEFAY</sequence>
<reference evidence="1" key="1">
    <citation type="submission" date="2013-11" db="EMBL/GenBank/DDBJ databases">
        <title>Draft genome sequence and annotation of the entomopathogenic bacteria, Xenorhabdus cabanillasi strain JM26 and Xenorhabdus szentirmai strain DSM 16338.</title>
        <authorList>
            <person name="Gualtieri M."/>
            <person name="Ogier J.C."/>
            <person name="Pages S."/>
            <person name="Givaudan A."/>
            <person name="Gaudriault S."/>
        </authorList>
    </citation>
    <scope>NUCLEOTIDE SEQUENCE [LARGE SCALE GENOMIC DNA]</scope>
    <source>
        <strain evidence="1">DSM 16338</strain>
    </source>
</reference>
<dbReference type="OrthoDB" id="6637633at2"/>
<dbReference type="Proteomes" id="UP000019202">
    <property type="component" value="Unassembled WGS sequence"/>
</dbReference>
<dbReference type="RefSeq" id="WP_051462519.1">
    <property type="nucleotide sequence ID" value="NZ_CAWLWS010000114.1"/>
</dbReference>